<dbReference type="Gene3D" id="3.40.50.300">
    <property type="entry name" value="P-loop containing nucleotide triphosphate hydrolases"/>
    <property type="match status" value="1"/>
</dbReference>
<dbReference type="SMART" id="SM00382">
    <property type="entry name" value="AAA"/>
    <property type="match status" value="1"/>
</dbReference>
<dbReference type="SUPFAM" id="SSF52540">
    <property type="entry name" value="P-loop containing nucleoside triphosphate hydrolases"/>
    <property type="match status" value="1"/>
</dbReference>
<accession>A0A3E4LVJ5</accession>
<evidence type="ECO:0000256" key="3">
    <source>
        <dbReference type="ARBA" id="ARBA00022741"/>
    </source>
</evidence>
<evidence type="ECO:0000313" key="7">
    <source>
        <dbReference type="Proteomes" id="UP000260793"/>
    </source>
</evidence>
<dbReference type="Gene3D" id="2.70.50.60">
    <property type="entry name" value="abc- transporter (atp binding component) like domain"/>
    <property type="match status" value="1"/>
</dbReference>
<dbReference type="GO" id="GO:0140359">
    <property type="term" value="F:ABC-type transporter activity"/>
    <property type="evidence" value="ECO:0007669"/>
    <property type="project" value="InterPro"/>
</dbReference>
<keyword evidence="3" id="KW-0547">Nucleotide-binding</keyword>
<dbReference type="AlphaFoldDB" id="A0A3E4LVJ5"/>
<dbReference type="GO" id="GO:0016887">
    <property type="term" value="F:ATP hydrolysis activity"/>
    <property type="evidence" value="ECO:0007669"/>
    <property type="project" value="InterPro"/>
</dbReference>
<dbReference type="PROSITE" id="PS00211">
    <property type="entry name" value="ABC_TRANSPORTER_1"/>
    <property type="match status" value="1"/>
</dbReference>
<comment type="similarity">
    <text evidence="1">Belongs to the ABC transporter superfamily.</text>
</comment>
<dbReference type="PROSITE" id="PS50893">
    <property type="entry name" value="ABC_TRANSPORTER_2"/>
    <property type="match status" value="1"/>
</dbReference>
<dbReference type="CDD" id="cd03220">
    <property type="entry name" value="ABC_KpsT_Wzt"/>
    <property type="match status" value="1"/>
</dbReference>
<dbReference type="PANTHER" id="PTHR46743">
    <property type="entry name" value="TEICHOIC ACIDS EXPORT ATP-BINDING PROTEIN TAGH"/>
    <property type="match status" value="1"/>
</dbReference>
<dbReference type="RefSeq" id="WP_117687827.1">
    <property type="nucleotide sequence ID" value="NZ_CAUBJD010000010.1"/>
</dbReference>
<dbReference type="Pfam" id="PF00005">
    <property type="entry name" value="ABC_tran"/>
    <property type="match status" value="1"/>
</dbReference>
<evidence type="ECO:0000256" key="4">
    <source>
        <dbReference type="ARBA" id="ARBA00022840"/>
    </source>
</evidence>
<feature type="domain" description="ABC transporter" evidence="5">
    <location>
        <begin position="46"/>
        <end position="267"/>
    </location>
</feature>
<dbReference type="Proteomes" id="UP000260793">
    <property type="component" value="Unassembled WGS sequence"/>
</dbReference>
<protein>
    <submittedName>
        <fullName evidence="6">ATP-binding cassette domain-containing protein</fullName>
    </submittedName>
</protein>
<sequence>MEKENLAIRISGVKKEYRLGNIGGRTLQADLQSWFARKRGREDPNVKIGQDERLVGQKFMALNGIDLTIRQGEMCGIIGSNGAGKSTLLKLLAQVTAPTEGEIDLYGRVTSMLEVGTGFNGEMTGRENIYMNGTILGMSKAEIRSKMEQIIEFSEVREFIDTPVKRYSSGMFVKLAFSVAAHLDSEIMIMDEVLAVGDMAFQKKCLDKMREVAQKENRTVLYVSHNMNTIRRLCDRCIVLDQGKVIYDGEVEGAIAVYMDHAVGENETDMDLAEKQRAARILNLQRNQGLFMEHLTMKGKITPVFAREETLDLRIRVRTTQPLKNVMFRLTLRTDSDSGLGTFWSKPVDFPATGEQDMEMSMPLQLFEKGIFYASIGFYQKTAGGEPRILDHITRAFKIEIPGSAGWSTNAYGYLRFPEMKIQKNEERKKKGDQDE</sequence>
<evidence type="ECO:0000256" key="2">
    <source>
        <dbReference type="ARBA" id="ARBA00022448"/>
    </source>
</evidence>
<organism evidence="6 7">
    <name type="scientific">[Ruminococcus] lactaris</name>
    <dbReference type="NCBI Taxonomy" id="46228"/>
    <lineage>
        <taxon>Bacteria</taxon>
        <taxon>Bacillati</taxon>
        <taxon>Bacillota</taxon>
        <taxon>Clostridia</taxon>
        <taxon>Lachnospirales</taxon>
        <taxon>Lachnospiraceae</taxon>
        <taxon>Mediterraneibacter</taxon>
    </lineage>
</organism>
<proteinExistence type="inferred from homology"/>
<dbReference type="InterPro" id="IPR027417">
    <property type="entry name" value="P-loop_NTPase"/>
</dbReference>
<dbReference type="PANTHER" id="PTHR46743:SF2">
    <property type="entry name" value="TEICHOIC ACIDS EXPORT ATP-BINDING PROTEIN TAGH"/>
    <property type="match status" value="1"/>
</dbReference>
<dbReference type="GO" id="GO:0016020">
    <property type="term" value="C:membrane"/>
    <property type="evidence" value="ECO:0007669"/>
    <property type="project" value="InterPro"/>
</dbReference>
<evidence type="ECO:0000313" key="6">
    <source>
        <dbReference type="EMBL" id="RGK41471.1"/>
    </source>
</evidence>
<gene>
    <name evidence="6" type="ORF">DXD17_04235</name>
</gene>
<dbReference type="InterPro" id="IPR003593">
    <property type="entry name" value="AAA+_ATPase"/>
</dbReference>
<comment type="caution">
    <text evidence="6">The sequence shown here is derived from an EMBL/GenBank/DDBJ whole genome shotgun (WGS) entry which is preliminary data.</text>
</comment>
<dbReference type="EMBL" id="QSQN01000008">
    <property type="protein sequence ID" value="RGK41471.1"/>
    <property type="molecule type" value="Genomic_DNA"/>
</dbReference>
<dbReference type="InterPro" id="IPR003439">
    <property type="entry name" value="ABC_transporter-like_ATP-bd"/>
</dbReference>
<keyword evidence="2" id="KW-0813">Transport</keyword>
<name>A0A3E4LVJ5_9FIRM</name>
<reference evidence="6 7" key="1">
    <citation type="submission" date="2018-08" db="EMBL/GenBank/DDBJ databases">
        <title>A genome reference for cultivated species of the human gut microbiota.</title>
        <authorList>
            <person name="Zou Y."/>
            <person name="Xue W."/>
            <person name="Luo G."/>
        </authorList>
    </citation>
    <scope>NUCLEOTIDE SEQUENCE [LARGE SCALE GENOMIC DNA]</scope>
    <source>
        <strain evidence="6 7">TF11-7</strain>
    </source>
</reference>
<evidence type="ECO:0000256" key="1">
    <source>
        <dbReference type="ARBA" id="ARBA00005417"/>
    </source>
</evidence>
<dbReference type="GO" id="GO:0005524">
    <property type="term" value="F:ATP binding"/>
    <property type="evidence" value="ECO:0007669"/>
    <property type="project" value="UniProtKB-KW"/>
</dbReference>
<evidence type="ECO:0000259" key="5">
    <source>
        <dbReference type="PROSITE" id="PS50893"/>
    </source>
</evidence>
<keyword evidence="4 6" id="KW-0067">ATP-binding</keyword>
<dbReference type="InterPro" id="IPR015860">
    <property type="entry name" value="ABC_transpr_TagH-like"/>
</dbReference>
<dbReference type="InterPro" id="IPR050683">
    <property type="entry name" value="Bact_Polysacc_Export_ATP-bd"/>
</dbReference>
<dbReference type="InterPro" id="IPR017871">
    <property type="entry name" value="ABC_transporter-like_CS"/>
</dbReference>